<name>A0A1I7H2H5_9BURK</name>
<evidence type="ECO:0000313" key="2">
    <source>
        <dbReference type="EMBL" id="SFU54899.1"/>
    </source>
</evidence>
<dbReference type="Proteomes" id="UP000183656">
    <property type="component" value="Unassembled WGS sequence"/>
</dbReference>
<reference evidence="2 3" key="1">
    <citation type="submission" date="2016-10" db="EMBL/GenBank/DDBJ databases">
        <authorList>
            <person name="de Groot N.N."/>
        </authorList>
    </citation>
    <scope>NUCLEOTIDE SEQUENCE [LARGE SCALE GENOMIC DNA]</scope>
    <source>
        <strain evidence="2 3">R-24608</strain>
    </source>
</reference>
<dbReference type="AlphaFoldDB" id="A0A1I7H2H5"/>
<protein>
    <recommendedName>
        <fullName evidence="1">Transposase InsH N-terminal domain-containing protein</fullName>
    </recommendedName>
</protein>
<keyword evidence="3" id="KW-1185">Reference proteome</keyword>
<dbReference type="Pfam" id="PF05598">
    <property type="entry name" value="DUF772"/>
    <property type="match status" value="1"/>
</dbReference>
<sequence length="77" mass="8947">MASSHRMKQSSLDLNLSTKKTRKQQLLAQMERVVPWAALVELIAPYYPEGKNARPRFALETMLRIHCIQQWFSLSAM</sequence>
<evidence type="ECO:0000313" key="3">
    <source>
        <dbReference type="Proteomes" id="UP000183656"/>
    </source>
</evidence>
<dbReference type="PANTHER" id="PTHR35604">
    <property type="entry name" value="TRANSPOSASE INSH FOR INSERTION SEQUENCE ELEMENT IS5A-RELATED"/>
    <property type="match status" value="1"/>
</dbReference>
<dbReference type="InterPro" id="IPR008490">
    <property type="entry name" value="Transposase_InsH_N"/>
</dbReference>
<evidence type="ECO:0000259" key="1">
    <source>
        <dbReference type="Pfam" id="PF05598"/>
    </source>
</evidence>
<dbReference type="EMBL" id="FPBX01000008">
    <property type="protein sequence ID" value="SFU54899.1"/>
    <property type="molecule type" value="Genomic_DNA"/>
</dbReference>
<dbReference type="PANTHER" id="PTHR35604:SF2">
    <property type="entry name" value="TRANSPOSASE INSH FOR INSERTION SEQUENCE ELEMENT IS5A-RELATED"/>
    <property type="match status" value="1"/>
</dbReference>
<feature type="domain" description="Transposase InsH N-terminal" evidence="1">
    <location>
        <begin position="19"/>
        <end position="75"/>
    </location>
</feature>
<gene>
    <name evidence="2" type="ORF">SAMN04489707_100838</name>
</gene>
<accession>A0A1I7H2H5</accession>
<dbReference type="STRING" id="343013.SAMN04489707_100838"/>
<proteinExistence type="predicted"/>
<organism evidence="2 3">
    <name type="scientific">Paenacidovorax caeni</name>
    <dbReference type="NCBI Taxonomy" id="343013"/>
    <lineage>
        <taxon>Bacteria</taxon>
        <taxon>Pseudomonadati</taxon>
        <taxon>Pseudomonadota</taxon>
        <taxon>Betaproteobacteria</taxon>
        <taxon>Burkholderiales</taxon>
        <taxon>Comamonadaceae</taxon>
        <taxon>Paenacidovorax</taxon>
    </lineage>
</organism>